<proteinExistence type="predicted"/>
<accession>A0A7Z2GN71</accession>
<dbReference type="Proteomes" id="UP000433577">
    <property type="component" value="Chromosome 3"/>
</dbReference>
<evidence type="ECO:0000313" key="2">
    <source>
        <dbReference type="EMBL" id="QGZ64877.1"/>
    </source>
</evidence>
<protein>
    <submittedName>
        <fullName evidence="2">Uncharacterized protein</fullName>
    </submittedName>
</protein>
<evidence type="ECO:0000256" key="1">
    <source>
        <dbReference type="SAM" id="MobiDB-lite"/>
    </source>
</evidence>
<keyword evidence="3" id="KW-1185">Reference proteome</keyword>
<evidence type="ECO:0000313" key="3">
    <source>
        <dbReference type="Proteomes" id="UP000433577"/>
    </source>
</evidence>
<dbReference type="AlphaFoldDB" id="A0A7Z2GN71"/>
<reference evidence="2 3" key="1">
    <citation type="submission" date="2019-12" db="EMBL/GenBank/DDBJ databases">
        <title>Paraburkholderia acidiphila 7Q-K02 sp. nov and Paraburkholderia acidisoli DHF22 sp. nov., two strains isolated from forest soil.</title>
        <authorList>
            <person name="Gao Z."/>
            <person name="Qiu L."/>
        </authorList>
    </citation>
    <scope>NUCLEOTIDE SEQUENCE [LARGE SCALE GENOMIC DNA]</scope>
    <source>
        <strain evidence="2 3">DHF22</strain>
    </source>
</reference>
<name>A0A7Z2GN71_9BURK</name>
<dbReference type="RefSeq" id="WP_158954740.1">
    <property type="nucleotide sequence ID" value="NZ_CP046915.1"/>
</dbReference>
<dbReference type="KEGG" id="pacs:FAZ98_24005"/>
<gene>
    <name evidence="2" type="ORF">FAZ98_24005</name>
</gene>
<feature type="region of interest" description="Disordered" evidence="1">
    <location>
        <begin position="26"/>
        <end position="67"/>
    </location>
</feature>
<feature type="compositionally biased region" description="Basic and acidic residues" evidence="1">
    <location>
        <begin position="39"/>
        <end position="50"/>
    </location>
</feature>
<sequence length="67" mass="7348">MTPLHYDLLRRDVHFDIAHFDLTAMTAAQKPAEGDDGAQPDREGETHPDPNEGLPELPDPVEVGEDG</sequence>
<organism evidence="2 3">
    <name type="scientific">Paraburkholderia acidisoli</name>
    <dbReference type="NCBI Taxonomy" id="2571748"/>
    <lineage>
        <taxon>Bacteria</taxon>
        <taxon>Pseudomonadati</taxon>
        <taxon>Pseudomonadota</taxon>
        <taxon>Betaproteobacteria</taxon>
        <taxon>Burkholderiales</taxon>
        <taxon>Burkholderiaceae</taxon>
        <taxon>Paraburkholderia</taxon>
    </lineage>
</organism>
<dbReference type="EMBL" id="CP046915">
    <property type="protein sequence ID" value="QGZ64877.1"/>
    <property type="molecule type" value="Genomic_DNA"/>
</dbReference>